<evidence type="ECO:0000313" key="1">
    <source>
        <dbReference type="EMBL" id="SER35777.1"/>
    </source>
</evidence>
<gene>
    <name evidence="1" type="ORF">SAMN02982919_02231</name>
</gene>
<protein>
    <submittedName>
        <fullName evidence="1">Uncharacterized protein</fullName>
    </submittedName>
</protein>
<dbReference type="Proteomes" id="UP000199766">
    <property type="component" value="Unassembled WGS sequence"/>
</dbReference>
<dbReference type="AlphaFoldDB" id="A0A1H9NJ56"/>
<evidence type="ECO:0000313" key="2">
    <source>
        <dbReference type="Proteomes" id="UP000199766"/>
    </source>
</evidence>
<dbReference type="RefSeq" id="WP_177172881.1">
    <property type="nucleotide sequence ID" value="NZ_FOGD01000007.1"/>
</dbReference>
<organism evidence="1 2">
    <name type="scientific">Giesbergeria anulus</name>
    <dbReference type="NCBI Taxonomy" id="180197"/>
    <lineage>
        <taxon>Bacteria</taxon>
        <taxon>Pseudomonadati</taxon>
        <taxon>Pseudomonadota</taxon>
        <taxon>Betaproteobacteria</taxon>
        <taxon>Burkholderiales</taxon>
        <taxon>Comamonadaceae</taxon>
        <taxon>Giesbergeria</taxon>
    </lineage>
</organism>
<accession>A0A1H9NJ56</accession>
<sequence length="143" mass="16113">MHKYMTIAMPDKSIWAVPVEMIARHRAEHYANEFGGDVEKSLKEDTVPIFESDTDEIKDWAVNNMNWADFNGHQIKISSPSPVDFQSGWVDGEKTFIDGIINISAENQNKFAEAILGEEGNFTGLALAASRHKERKLQKESDS</sequence>
<proteinExistence type="predicted"/>
<name>A0A1H9NJ56_9BURK</name>
<dbReference type="STRING" id="180197.SAMN02982919_02231"/>
<dbReference type="EMBL" id="FOGD01000007">
    <property type="protein sequence ID" value="SER35777.1"/>
    <property type="molecule type" value="Genomic_DNA"/>
</dbReference>
<keyword evidence="2" id="KW-1185">Reference proteome</keyword>
<reference evidence="1 2" key="1">
    <citation type="submission" date="2016-10" db="EMBL/GenBank/DDBJ databases">
        <authorList>
            <person name="de Groot N.N."/>
        </authorList>
    </citation>
    <scope>NUCLEOTIDE SEQUENCE [LARGE SCALE GENOMIC DNA]</scope>
    <source>
        <strain evidence="1 2">ATCC 35958</strain>
    </source>
</reference>